<organism evidence="9 10">
    <name type="scientific">Borborobacter arsenicus</name>
    <dbReference type="NCBI Taxonomy" id="1851146"/>
    <lineage>
        <taxon>Bacteria</taxon>
        <taxon>Pseudomonadati</taxon>
        <taxon>Pseudomonadota</taxon>
        <taxon>Alphaproteobacteria</taxon>
        <taxon>Hyphomicrobiales</taxon>
        <taxon>Phyllobacteriaceae</taxon>
        <taxon>Borborobacter</taxon>
    </lineage>
</organism>
<feature type="transmembrane region" description="Helical" evidence="8">
    <location>
        <begin position="136"/>
        <end position="160"/>
    </location>
</feature>
<keyword evidence="5 8" id="KW-0812">Transmembrane</keyword>
<evidence type="ECO:0000256" key="6">
    <source>
        <dbReference type="ARBA" id="ARBA00022989"/>
    </source>
</evidence>
<comment type="similarity">
    <text evidence="2">Belongs to the AzlC family.</text>
</comment>
<proteinExistence type="inferred from homology"/>
<feature type="transmembrane region" description="Helical" evidence="8">
    <location>
        <begin position="166"/>
        <end position="185"/>
    </location>
</feature>
<protein>
    <submittedName>
        <fullName evidence="9">Branched-chain amino acid ABC transporter permease</fullName>
    </submittedName>
</protein>
<dbReference type="Pfam" id="PF03591">
    <property type="entry name" value="AzlC"/>
    <property type="match status" value="1"/>
</dbReference>
<dbReference type="EMBL" id="RKST01000001">
    <property type="protein sequence ID" value="RUM99776.1"/>
    <property type="molecule type" value="Genomic_DNA"/>
</dbReference>
<feature type="transmembrane region" description="Helical" evidence="8">
    <location>
        <begin position="192"/>
        <end position="211"/>
    </location>
</feature>
<comment type="caution">
    <text evidence="9">The sequence shown here is derived from an EMBL/GenBank/DDBJ whole genome shotgun (WGS) entry which is preliminary data.</text>
</comment>
<dbReference type="AlphaFoldDB" id="A0A432VCD2"/>
<dbReference type="GO" id="GO:0005886">
    <property type="term" value="C:plasma membrane"/>
    <property type="evidence" value="ECO:0007669"/>
    <property type="project" value="UniProtKB-SubCell"/>
</dbReference>
<dbReference type="PANTHER" id="PTHR34979:SF1">
    <property type="entry name" value="INNER MEMBRANE PROTEIN YGAZ"/>
    <property type="match status" value="1"/>
</dbReference>
<evidence type="ECO:0000313" key="10">
    <source>
        <dbReference type="Proteomes" id="UP000281647"/>
    </source>
</evidence>
<evidence type="ECO:0000256" key="7">
    <source>
        <dbReference type="ARBA" id="ARBA00023136"/>
    </source>
</evidence>
<dbReference type="OrthoDB" id="3579489at2"/>
<evidence type="ECO:0000256" key="4">
    <source>
        <dbReference type="ARBA" id="ARBA00022475"/>
    </source>
</evidence>
<evidence type="ECO:0000256" key="5">
    <source>
        <dbReference type="ARBA" id="ARBA00022692"/>
    </source>
</evidence>
<evidence type="ECO:0000256" key="1">
    <source>
        <dbReference type="ARBA" id="ARBA00004651"/>
    </source>
</evidence>
<dbReference type="Proteomes" id="UP000281647">
    <property type="component" value="Unassembled WGS sequence"/>
</dbReference>
<evidence type="ECO:0000256" key="2">
    <source>
        <dbReference type="ARBA" id="ARBA00010735"/>
    </source>
</evidence>
<evidence type="ECO:0000256" key="8">
    <source>
        <dbReference type="SAM" id="Phobius"/>
    </source>
</evidence>
<keyword evidence="3" id="KW-0813">Transport</keyword>
<keyword evidence="10" id="KW-1185">Reference proteome</keyword>
<name>A0A432VCD2_9HYPH</name>
<accession>A0A432VCD2</accession>
<gene>
    <name evidence="9" type="ORF">EET67_02505</name>
</gene>
<reference evidence="9 10" key="1">
    <citation type="submission" date="2018-11" db="EMBL/GenBank/DDBJ databases">
        <title>Pseudaminobacter arsenicus sp. nov., an arsenic-resistant bacterium isolated from arsenic-rich aquifers.</title>
        <authorList>
            <person name="Mu Y."/>
        </authorList>
    </citation>
    <scope>NUCLEOTIDE SEQUENCE [LARGE SCALE GENOMIC DNA]</scope>
    <source>
        <strain evidence="9 10">CB3</strain>
    </source>
</reference>
<feature type="transmembrane region" description="Helical" evidence="8">
    <location>
        <begin position="51"/>
        <end position="70"/>
    </location>
</feature>
<comment type="subcellular location">
    <subcellularLocation>
        <location evidence="1">Cell membrane</location>
        <topology evidence="1">Multi-pass membrane protein</topology>
    </subcellularLocation>
</comment>
<dbReference type="PANTHER" id="PTHR34979">
    <property type="entry name" value="INNER MEMBRANE PROTEIN YGAZ"/>
    <property type="match status" value="1"/>
</dbReference>
<evidence type="ECO:0000313" key="9">
    <source>
        <dbReference type="EMBL" id="RUM99776.1"/>
    </source>
</evidence>
<dbReference type="RefSeq" id="WP_128626013.1">
    <property type="nucleotide sequence ID" value="NZ_RKST01000001.1"/>
</dbReference>
<keyword evidence="7 8" id="KW-0472">Membrane</keyword>
<evidence type="ECO:0000256" key="3">
    <source>
        <dbReference type="ARBA" id="ARBA00022448"/>
    </source>
</evidence>
<sequence>MAVEAIEAGGGTSQFWRGVRVAVPVMVALFPFGILYGALALENGFTVFEAVLMSLTIFAGASQMVGLELFGQNVPAWLIAFSIFAVNFRHILYSAAIAPRIRHWSPLKKTVGFFFLSDPQIAEAEIKAERGEDVTFAWYMGMGLGIYVSWVLESALGALFGQMLPSTHALGLDFLLAIYFLGLLMSFRKRSLWLPVVIASAIGSILAYKFVGSPWHVSLGAMAGILLAVLMPPATEGSQKP</sequence>
<dbReference type="GO" id="GO:1903785">
    <property type="term" value="P:L-valine transmembrane transport"/>
    <property type="evidence" value="ECO:0007669"/>
    <property type="project" value="TreeGrafter"/>
</dbReference>
<feature type="transmembrane region" description="Helical" evidence="8">
    <location>
        <begin position="21"/>
        <end position="39"/>
    </location>
</feature>
<dbReference type="InterPro" id="IPR011606">
    <property type="entry name" value="Brnchd-chn_aa_trnsp_permease"/>
</dbReference>
<feature type="transmembrane region" description="Helical" evidence="8">
    <location>
        <begin position="76"/>
        <end position="98"/>
    </location>
</feature>
<keyword evidence="4" id="KW-1003">Cell membrane</keyword>
<keyword evidence="6 8" id="KW-1133">Transmembrane helix</keyword>